<gene>
    <name evidence="1" type="ORF">C5167_031599</name>
</gene>
<dbReference type="Proteomes" id="UP000316621">
    <property type="component" value="Chromosome 7"/>
</dbReference>
<sequence>MGHGVSYGGGQSSLGYLFVAPEEPKPSATASTAVAATQTLQFKMYLQLTSFPLLPQCIKISWVHQK</sequence>
<evidence type="ECO:0000313" key="1">
    <source>
        <dbReference type="EMBL" id="RZC68346.1"/>
    </source>
</evidence>
<reference evidence="1 2" key="1">
    <citation type="journal article" date="2018" name="Science">
        <title>The opium poppy genome and morphinan production.</title>
        <authorList>
            <person name="Guo L."/>
            <person name="Winzer T."/>
            <person name="Yang X."/>
            <person name="Li Y."/>
            <person name="Ning Z."/>
            <person name="He Z."/>
            <person name="Teodor R."/>
            <person name="Lu Y."/>
            <person name="Bowser T.A."/>
            <person name="Graham I.A."/>
            <person name="Ye K."/>
        </authorList>
    </citation>
    <scope>NUCLEOTIDE SEQUENCE [LARGE SCALE GENOMIC DNA]</scope>
    <source>
        <strain evidence="2">cv. HN1</strain>
        <tissue evidence="1">Leaves</tissue>
    </source>
</reference>
<proteinExistence type="predicted"/>
<name>A0A4Y7K692_PAPSO</name>
<protein>
    <submittedName>
        <fullName evidence="1">Uncharacterized protein</fullName>
    </submittedName>
</protein>
<keyword evidence="2" id="KW-1185">Reference proteome</keyword>
<accession>A0A4Y7K692</accession>
<evidence type="ECO:0000313" key="2">
    <source>
        <dbReference type="Proteomes" id="UP000316621"/>
    </source>
</evidence>
<dbReference type="Gramene" id="RZC68346">
    <property type="protein sequence ID" value="RZC68346"/>
    <property type="gene ID" value="C5167_031599"/>
</dbReference>
<dbReference type="AlphaFoldDB" id="A0A4Y7K692"/>
<organism evidence="1 2">
    <name type="scientific">Papaver somniferum</name>
    <name type="common">Opium poppy</name>
    <dbReference type="NCBI Taxonomy" id="3469"/>
    <lineage>
        <taxon>Eukaryota</taxon>
        <taxon>Viridiplantae</taxon>
        <taxon>Streptophyta</taxon>
        <taxon>Embryophyta</taxon>
        <taxon>Tracheophyta</taxon>
        <taxon>Spermatophyta</taxon>
        <taxon>Magnoliopsida</taxon>
        <taxon>Ranunculales</taxon>
        <taxon>Papaveraceae</taxon>
        <taxon>Papaveroideae</taxon>
        <taxon>Papaver</taxon>
    </lineage>
</organism>
<dbReference type="EMBL" id="CM010721">
    <property type="protein sequence ID" value="RZC68346.1"/>
    <property type="molecule type" value="Genomic_DNA"/>
</dbReference>